<dbReference type="Gene3D" id="2.30.110.10">
    <property type="entry name" value="Electron Transport, Fmn-binding Protein, Chain A"/>
    <property type="match status" value="1"/>
</dbReference>
<protein>
    <submittedName>
        <fullName evidence="3">Nitroreductase/quinone reductase family protein</fullName>
    </submittedName>
</protein>
<evidence type="ECO:0000313" key="4">
    <source>
        <dbReference type="Proteomes" id="UP001595696"/>
    </source>
</evidence>
<dbReference type="Pfam" id="PF04075">
    <property type="entry name" value="F420H2_quin_red"/>
    <property type="match status" value="1"/>
</dbReference>
<accession>A0ABV8E1U5</accession>
<sequence length="147" mass="16226">MASVFVRLLQAHQWVYERSDGRLGHRVLLGNPTLLLRTVGRKTGEPRVAALTYGRDGDDFLVTASNGGADRAPGWLANVQARPECAIQVGREKIEVTAVPTYPGDPDYLRRWTIVDGVNQGRYTDYQKLTARPLAVVVLTPARGKRA</sequence>
<dbReference type="NCBIfam" id="TIGR00026">
    <property type="entry name" value="hi_GC_TIGR00026"/>
    <property type="match status" value="1"/>
</dbReference>
<comment type="caution">
    <text evidence="3">The sequence shown here is derived from an EMBL/GenBank/DDBJ whole genome shotgun (WGS) entry which is preliminary data.</text>
</comment>
<dbReference type="PANTHER" id="PTHR39428">
    <property type="entry name" value="F420H(2)-DEPENDENT QUINONE REDUCTASE RV1261C"/>
    <property type="match status" value="1"/>
</dbReference>
<evidence type="ECO:0000256" key="1">
    <source>
        <dbReference type="ARBA" id="ARBA00008710"/>
    </source>
</evidence>
<organism evidence="3 4">
    <name type="scientific">Nocardia jiangsuensis</name>
    <dbReference type="NCBI Taxonomy" id="1691563"/>
    <lineage>
        <taxon>Bacteria</taxon>
        <taxon>Bacillati</taxon>
        <taxon>Actinomycetota</taxon>
        <taxon>Actinomycetes</taxon>
        <taxon>Mycobacteriales</taxon>
        <taxon>Nocardiaceae</taxon>
        <taxon>Nocardia</taxon>
    </lineage>
</organism>
<dbReference type="PANTHER" id="PTHR39428:SF1">
    <property type="entry name" value="F420H(2)-DEPENDENT QUINONE REDUCTASE RV1261C"/>
    <property type="match status" value="1"/>
</dbReference>
<dbReference type="EMBL" id="JBHSAX010000033">
    <property type="protein sequence ID" value="MFC3966140.1"/>
    <property type="molecule type" value="Genomic_DNA"/>
</dbReference>
<dbReference type="InterPro" id="IPR004378">
    <property type="entry name" value="F420H2_quin_Rdtase"/>
</dbReference>
<dbReference type="Proteomes" id="UP001595696">
    <property type="component" value="Unassembled WGS sequence"/>
</dbReference>
<comment type="similarity">
    <text evidence="1">Belongs to the F420H(2)-dependent quinone reductase family.</text>
</comment>
<dbReference type="RefSeq" id="WP_378616600.1">
    <property type="nucleotide sequence ID" value="NZ_JBHSAX010000033.1"/>
</dbReference>
<dbReference type="InterPro" id="IPR012349">
    <property type="entry name" value="Split_barrel_FMN-bd"/>
</dbReference>
<evidence type="ECO:0000256" key="2">
    <source>
        <dbReference type="ARBA" id="ARBA00049106"/>
    </source>
</evidence>
<reference evidence="4" key="1">
    <citation type="journal article" date="2019" name="Int. J. Syst. Evol. Microbiol.">
        <title>The Global Catalogue of Microorganisms (GCM) 10K type strain sequencing project: providing services to taxonomists for standard genome sequencing and annotation.</title>
        <authorList>
            <consortium name="The Broad Institute Genomics Platform"/>
            <consortium name="The Broad Institute Genome Sequencing Center for Infectious Disease"/>
            <person name="Wu L."/>
            <person name="Ma J."/>
        </authorList>
    </citation>
    <scope>NUCLEOTIDE SEQUENCE [LARGE SCALE GENOMIC DNA]</scope>
    <source>
        <strain evidence="4">CGMCC 4.7330</strain>
    </source>
</reference>
<keyword evidence="4" id="KW-1185">Reference proteome</keyword>
<name>A0ABV8E1U5_9NOCA</name>
<evidence type="ECO:0000313" key="3">
    <source>
        <dbReference type="EMBL" id="MFC3966140.1"/>
    </source>
</evidence>
<gene>
    <name evidence="3" type="ORF">ACFO0B_29485</name>
</gene>
<proteinExistence type="inferred from homology"/>
<comment type="catalytic activity">
    <reaction evidence="2">
        <text>oxidized coenzyme F420-(gamma-L-Glu)(n) + a quinol + H(+) = reduced coenzyme F420-(gamma-L-Glu)(n) + a quinone</text>
        <dbReference type="Rhea" id="RHEA:39663"/>
        <dbReference type="Rhea" id="RHEA-COMP:12939"/>
        <dbReference type="Rhea" id="RHEA-COMP:14378"/>
        <dbReference type="ChEBI" id="CHEBI:15378"/>
        <dbReference type="ChEBI" id="CHEBI:24646"/>
        <dbReference type="ChEBI" id="CHEBI:132124"/>
        <dbReference type="ChEBI" id="CHEBI:133980"/>
        <dbReference type="ChEBI" id="CHEBI:139511"/>
    </reaction>
</comment>